<dbReference type="PANTHER" id="PTHR45969">
    <property type="entry name" value="RING ZINC FINGER PROTEIN-RELATED"/>
    <property type="match status" value="1"/>
</dbReference>
<evidence type="ECO:0000256" key="3">
    <source>
        <dbReference type="ARBA" id="ARBA00022833"/>
    </source>
</evidence>
<proteinExistence type="predicted"/>
<dbReference type="Gene3D" id="3.30.40.10">
    <property type="entry name" value="Zinc/RING finger domain, C3HC4 (zinc finger)"/>
    <property type="match status" value="1"/>
</dbReference>
<keyword evidence="8" id="KW-1185">Reference proteome</keyword>
<evidence type="ECO:0000313" key="9">
    <source>
        <dbReference type="WBParaSite" id="MhA1_Contig437.frz3.gene13"/>
    </source>
</evidence>
<dbReference type="PROSITE" id="PS50053">
    <property type="entry name" value="UBIQUITIN_2"/>
    <property type="match status" value="1"/>
</dbReference>
<dbReference type="Proteomes" id="UP000095281">
    <property type="component" value="Unplaced"/>
</dbReference>
<dbReference type="InterPro" id="IPR013083">
    <property type="entry name" value="Znf_RING/FYVE/PHD"/>
</dbReference>
<dbReference type="Gene3D" id="3.10.20.90">
    <property type="entry name" value="Phosphatidylinositol 3-kinase Catalytic Subunit, Chain A, domain 1"/>
    <property type="match status" value="1"/>
</dbReference>
<dbReference type="GO" id="GO:0061630">
    <property type="term" value="F:ubiquitin protein ligase activity"/>
    <property type="evidence" value="ECO:0007669"/>
    <property type="project" value="TreeGrafter"/>
</dbReference>
<feature type="domain" description="Ubiquitin-like" evidence="6">
    <location>
        <begin position="60"/>
        <end position="139"/>
    </location>
</feature>
<dbReference type="Pfam" id="PF13639">
    <property type="entry name" value="zf-RING_2"/>
    <property type="match status" value="1"/>
</dbReference>
<dbReference type="WBParaSite" id="MhA1_Contig437.frz3.gene13">
    <property type="protein sequence ID" value="MhA1_Contig437.frz3.gene13"/>
    <property type="gene ID" value="MhA1_Contig437.frz3.gene13"/>
</dbReference>
<dbReference type="SMART" id="SM00184">
    <property type="entry name" value="RING"/>
    <property type="match status" value="1"/>
</dbReference>
<name>A0A1I8BRY2_MELHA</name>
<protein>
    <submittedName>
        <fullName evidence="9">RING-type domain-containing protein</fullName>
    </submittedName>
</protein>
<dbReference type="CDD" id="cd16448">
    <property type="entry name" value="RING-H2"/>
    <property type="match status" value="1"/>
</dbReference>
<keyword evidence="3" id="KW-0862">Zinc</keyword>
<dbReference type="GO" id="GO:0016567">
    <property type="term" value="P:protein ubiquitination"/>
    <property type="evidence" value="ECO:0007669"/>
    <property type="project" value="TreeGrafter"/>
</dbReference>
<evidence type="ECO:0000259" key="6">
    <source>
        <dbReference type="PROSITE" id="PS50053"/>
    </source>
</evidence>
<evidence type="ECO:0000256" key="2">
    <source>
        <dbReference type="ARBA" id="ARBA00022771"/>
    </source>
</evidence>
<dbReference type="InterPro" id="IPR001841">
    <property type="entry name" value="Znf_RING"/>
</dbReference>
<dbReference type="CDD" id="cd17039">
    <property type="entry name" value="Ubl_ubiquitin_like"/>
    <property type="match status" value="1"/>
</dbReference>
<sequence length="141" mass="16139">MVYYKFGRCTVCQSRLRPDNIYTLKNCNHTYHHGCITRWISGGSQTCPRCRVHATLTDVKQLFVEEAGGDTSQESGDELEQSTSTTQNLTRNNTVLTLKNKITNRRGIPVREMFFYNTLSHYKIGNNNMVDLVLRQQGGDM</sequence>
<organism evidence="8 9">
    <name type="scientific">Meloidogyne hapla</name>
    <name type="common">Root-knot nematode worm</name>
    <dbReference type="NCBI Taxonomy" id="6305"/>
    <lineage>
        <taxon>Eukaryota</taxon>
        <taxon>Metazoa</taxon>
        <taxon>Ecdysozoa</taxon>
        <taxon>Nematoda</taxon>
        <taxon>Chromadorea</taxon>
        <taxon>Rhabditida</taxon>
        <taxon>Tylenchina</taxon>
        <taxon>Tylenchomorpha</taxon>
        <taxon>Tylenchoidea</taxon>
        <taxon>Meloidogynidae</taxon>
        <taxon>Meloidogyninae</taxon>
        <taxon>Meloidogyne</taxon>
    </lineage>
</organism>
<dbReference type="InterPro" id="IPR000626">
    <property type="entry name" value="Ubiquitin-like_dom"/>
</dbReference>
<dbReference type="PROSITE" id="PS50089">
    <property type="entry name" value="ZF_RING_2"/>
    <property type="match status" value="1"/>
</dbReference>
<dbReference type="GO" id="GO:0008270">
    <property type="term" value="F:zinc ion binding"/>
    <property type="evidence" value="ECO:0007669"/>
    <property type="project" value="UniProtKB-KW"/>
</dbReference>
<accession>A0A1I8BRY2</accession>
<evidence type="ECO:0000256" key="4">
    <source>
        <dbReference type="PROSITE-ProRule" id="PRU00175"/>
    </source>
</evidence>
<evidence type="ECO:0000313" key="8">
    <source>
        <dbReference type="Proteomes" id="UP000095281"/>
    </source>
</evidence>
<dbReference type="InterPro" id="IPR029071">
    <property type="entry name" value="Ubiquitin-like_domsf"/>
</dbReference>
<feature type="domain" description="RING-type" evidence="7">
    <location>
        <begin position="9"/>
        <end position="51"/>
    </location>
</feature>
<keyword evidence="2 4" id="KW-0863">Zinc-finger</keyword>
<keyword evidence="1" id="KW-0479">Metal-binding</keyword>
<evidence type="ECO:0000256" key="5">
    <source>
        <dbReference type="SAM" id="MobiDB-lite"/>
    </source>
</evidence>
<evidence type="ECO:0000256" key="1">
    <source>
        <dbReference type="ARBA" id="ARBA00022723"/>
    </source>
</evidence>
<dbReference type="SUPFAM" id="SSF54236">
    <property type="entry name" value="Ubiquitin-like"/>
    <property type="match status" value="1"/>
</dbReference>
<dbReference type="SUPFAM" id="SSF57850">
    <property type="entry name" value="RING/U-box"/>
    <property type="match status" value="1"/>
</dbReference>
<reference evidence="9" key="1">
    <citation type="submission" date="2016-11" db="UniProtKB">
        <authorList>
            <consortium name="WormBaseParasite"/>
        </authorList>
    </citation>
    <scope>IDENTIFICATION</scope>
</reference>
<dbReference type="PANTHER" id="PTHR45969:SF69">
    <property type="entry name" value="FINGER DOMAIN PROTEIN, PUTATIVE (AFU_ORTHOLOGUE AFUA_3G12190)-RELATED"/>
    <property type="match status" value="1"/>
</dbReference>
<evidence type="ECO:0000259" key="7">
    <source>
        <dbReference type="PROSITE" id="PS50089"/>
    </source>
</evidence>
<feature type="region of interest" description="Disordered" evidence="5">
    <location>
        <begin position="69"/>
        <end position="88"/>
    </location>
</feature>
<dbReference type="AlphaFoldDB" id="A0A1I8BRY2"/>